<dbReference type="Proteomes" id="UP000202958">
    <property type="component" value="Segment"/>
</dbReference>
<proteinExistence type="predicted"/>
<organism evidence="1 2">
    <name type="scientific">Sinorhizobium phage phiN3</name>
    <dbReference type="NCBI Taxonomy" id="1647405"/>
    <lineage>
        <taxon>Viruses</taxon>
        <taxon>Duplodnaviria</taxon>
        <taxon>Heunggongvirae</taxon>
        <taxon>Uroviricota</taxon>
        <taxon>Caudoviricetes</taxon>
        <taxon>Emdodecavirus</taxon>
        <taxon>Emdodecavirus N3</taxon>
    </lineage>
</organism>
<sequence length="58" mass="6729">MITTLILTLFFTTGEPPRTFEFQSMDYATCETNKDYIAKIIMREAGNVYEVTPECRKV</sequence>
<dbReference type="KEGG" id="vg:26639054"/>
<accession>A0A0F6WCX6</accession>
<keyword evidence="2" id="KW-1185">Reference proteome</keyword>
<evidence type="ECO:0000313" key="2">
    <source>
        <dbReference type="Proteomes" id="UP000202958"/>
    </source>
</evidence>
<evidence type="ECO:0000313" key="1">
    <source>
        <dbReference type="EMBL" id="AKF13582.1"/>
    </source>
</evidence>
<name>A0A0F6WCX6_9CAUD</name>
<dbReference type="GeneID" id="26639054"/>
<dbReference type="RefSeq" id="YP_009212559.1">
    <property type="nucleotide sequence ID" value="NC_028945.1"/>
</dbReference>
<reference evidence="1 2" key="1">
    <citation type="submission" date="2015-04" db="EMBL/GenBank/DDBJ databases">
        <authorList>
            <person name="Hodson T.S."/>
            <person name="Hyde J.R."/>
            <person name="Schouten J.T."/>
            <person name="Crockett J.T."/>
            <person name="Smith T.A."/>
            <person name="Merrill B.D."/>
            <person name="Crook M.B."/>
            <person name="Griffitts J.S."/>
            <person name="Burnett S.H."/>
            <person name="Grose J.H."/>
            <person name="Breakwell D.P."/>
        </authorList>
    </citation>
    <scope>NUCLEOTIDE SEQUENCE [LARGE SCALE GENOMIC DNA]</scope>
</reference>
<gene>
    <name evidence="1" type="ORF">PHIN3_319</name>
</gene>
<protein>
    <submittedName>
        <fullName evidence="1">Uncharacterized protein</fullName>
    </submittedName>
</protein>
<dbReference type="EMBL" id="KR052482">
    <property type="protein sequence ID" value="AKF13582.1"/>
    <property type="molecule type" value="Genomic_DNA"/>
</dbReference>